<feature type="transmembrane region" description="Helical" evidence="6">
    <location>
        <begin position="114"/>
        <end position="134"/>
    </location>
</feature>
<sequence>MFDAIVSGFGTGVVLSCMLGTVFFALIQNSIDFGYKSGIFIASGVIASDIFFISAAMAGTSFLPDTPQMPFYSSFVGGLLLVGLGAGSIFKKKVEIKPTKTHLGNALYYFGKGFLLNALNPVNFFFWVAIVAHLQTEKYFPFNLQIVFFVFCLLAIFLTEVGISFSASRLRKLFTPLIMQRFNQVSGVIFVGFGVKLLIDAFTKYA</sequence>
<feature type="transmembrane region" description="Helical" evidence="6">
    <location>
        <begin position="71"/>
        <end position="90"/>
    </location>
</feature>
<dbReference type="RefSeq" id="WP_101357780.1">
    <property type="nucleotide sequence ID" value="NZ_NKXO01000006.1"/>
</dbReference>
<feature type="transmembrane region" description="Helical" evidence="6">
    <location>
        <begin position="6"/>
        <end position="27"/>
    </location>
</feature>
<keyword evidence="3 6" id="KW-0812">Transmembrane</keyword>
<evidence type="ECO:0000256" key="4">
    <source>
        <dbReference type="ARBA" id="ARBA00022989"/>
    </source>
</evidence>
<keyword evidence="2" id="KW-1003">Cell membrane</keyword>
<dbReference type="InterPro" id="IPR001123">
    <property type="entry name" value="LeuE-type"/>
</dbReference>
<protein>
    <submittedName>
        <fullName evidence="7">LysE type translocator</fullName>
    </submittedName>
</protein>
<feature type="transmembrane region" description="Helical" evidence="6">
    <location>
        <begin position="146"/>
        <end position="170"/>
    </location>
</feature>
<keyword evidence="8" id="KW-1185">Reference proteome</keyword>
<accession>A0A2N3IJE3</accession>
<feature type="transmembrane region" description="Helical" evidence="6">
    <location>
        <begin position="182"/>
        <end position="199"/>
    </location>
</feature>
<gene>
    <name evidence="7" type="ORF">Rain11_0522</name>
</gene>
<dbReference type="PANTHER" id="PTHR30086">
    <property type="entry name" value="ARGININE EXPORTER PROTEIN ARGO"/>
    <property type="match status" value="1"/>
</dbReference>
<evidence type="ECO:0000256" key="1">
    <source>
        <dbReference type="ARBA" id="ARBA00004651"/>
    </source>
</evidence>
<keyword evidence="4 6" id="KW-1133">Transmembrane helix</keyword>
<feature type="transmembrane region" description="Helical" evidence="6">
    <location>
        <begin position="39"/>
        <end position="59"/>
    </location>
</feature>
<dbReference type="Pfam" id="PF01810">
    <property type="entry name" value="LysE"/>
    <property type="match status" value="1"/>
</dbReference>
<evidence type="ECO:0000256" key="5">
    <source>
        <dbReference type="ARBA" id="ARBA00023136"/>
    </source>
</evidence>
<comment type="subcellular location">
    <subcellularLocation>
        <location evidence="1">Cell membrane</location>
        <topology evidence="1">Multi-pass membrane protein</topology>
    </subcellularLocation>
</comment>
<reference evidence="7 8" key="1">
    <citation type="submission" date="2017-06" db="EMBL/GenBank/DDBJ databases">
        <title>Raineya orbicola gen. nov., sp. nov. a slightly thermophilic bacterium of the phylum Bacteroidetes and the description of Raineyaceae fam. nov.</title>
        <authorList>
            <person name="Albuquerque L."/>
            <person name="Polonia A.R.M."/>
            <person name="Barroso C."/>
            <person name="Froufe H.J.C."/>
            <person name="Lage O."/>
            <person name="Lobo-Da-Cunha A."/>
            <person name="Egas C."/>
            <person name="Da Costa M.S."/>
        </authorList>
    </citation>
    <scope>NUCLEOTIDE SEQUENCE [LARGE SCALE GENOMIC DNA]</scope>
    <source>
        <strain evidence="7 8">SPSPC-11</strain>
    </source>
</reference>
<evidence type="ECO:0000313" key="7">
    <source>
        <dbReference type="EMBL" id="PKQ70439.1"/>
    </source>
</evidence>
<dbReference type="Proteomes" id="UP000233387">
    <property type="component" value="Unassembled WGS sequence"/>
</dbReference>
<organism evidence="7 8">
    <name type="scientific">Raineya orbicola</name>
    <dbReference type="NCBI Taxonomy" id="2016530"/>
    <lineage>
        <taxon>Bacteria</taxon>
        <taxon>Pseudomonadati</taxon>
        <taxon>Bacteroidota</taxon>
        <taxon>Cytophagia</taxon>
        <taxon>Cytophagales</taxon>
        <taxon>Raineyaceae</taxon>
        <taxon>Raineya</taxon>
    </lineage>
</organism>
<comment type="caution">
    <text evidence="7">The sequence shown here is derived from an EMBL/GenBank/DDBJ whole genome shotgun (WGS) entry which is preliminary data.</text>
</comment>
<evidence type="ECO:0000313" key="8">
    <source>
        <dbReference type="Proteomes" id="UP000233387"/>
    </source>
</evidence>
<name>A0A2N3IJE3_9BACT</name>
<evidence type="ECO:0000256" key="3">
    <source>
        <dbReference type="ARBA" id="ARBA00022692"/>
    </source>
</evidence>
<keyword evidence="5 6" id="KW-0472">Membrane</keyword>
<dbReference type="EMBL" id="NKXO01000006">
    <property type="protein sequence ID" value="PKQ70439.1"/>
    <property type="molecule type" value="Genomic_DNA"/>
</dbReference>
<evidence type="ECO:0000256" key="6">
    <source>
        <dbReference type="SAM" id="Phobius"/>
    </source>
</evidence>
<dbReference type="GO" id="GO:0015171">
    <property type="term" value="F:amino acid transmembrane transporter activity"/>
    <property type="evidence" value="ECO:0007669"/>
    <property type="project" value="TreeGrafter"/>
</dbReference>
<dbReference type="GO" id="GO:0005886">
    <property type="term" value="C:plasma membrane"/>
    <property type="evidence" value="ECO:0007669"/>
    <property type="project" value="UniProtKB-SubCell"/>
</dbReference>
<proteinExistence type="predicted"/>
<evidence type="ECO:0000256" key="2">
    <source>
        <dbReference type="ARBA" id="ARBA00022475"/>
    </source>
</evidence>
<dbReference type="OrthoDB" id="679767at2"/>
<dbReference type="PANTHER" id="PTHR30086:SF20">
    <property type="entry name" value="ARGININE EXPORTER PROTEIN ARGO-RELATED"/>
    <property type="match status" value="1"/>
</dbReference>
<dbReference type="AlphaFoldDB" id="A0A2N3IJE3"/>